<evidence type="ECO:0000313" key="8">
    <source>
        <dbReference type="Proteomes" id="UP000250266"/>
    </source>
</evidence>
<reference evidence="7 8" key="1">
    <citation type="journal article" date="2016" name="Nat. Commun.">
        <title>Ectomycorrhizal ecology is imprinted in the genome of the dominant symbiotic fungus Cenococcum geophilum.</title>
        <authorList>
            <consortium name="DOE Joint Genome Institute"/>
            <person name="Peter M."/>
            <person name="Kohler A."/>
            <person name="Ohm R.A."/>
            <person name="Kuo A."/>
            <person name="Krutzmann J."/>
            <person name="Morin E."/>
            <person name="Arend M."/>
            <person name="Barry K.W."/>
            <person name="Binder M."/>
            <person name="Choi C."/>
            <person name="Clum A."/>
            <person name="Copeland A."/>
            <person name="Grisel N."/>
            <person name="Haridas S."/>
            <person name="Kipfer T."/>
            <person name="LaButti K."/>
            <person name="Lindquist E."/>
            <person name="Lipzen A."/>
            <person name="Maire R."/>
            <person name="Meier B."/>
            <person name="Mihaltcheva S."/>
            <person name="Molinier V."/>
            <person name="Murat C."/>
            <person name="Poggeler S."/>
            <person name="Quandt C.A."/>
            <person name="Sperisen C."/>
            <person name="Tritt A."/>
            <person name="Tisserant E."/>
            <person name="Crous P.W."/>
            <person name="Henrissat B."/>
            <person name="Nehls U."/>
            <person name="Egli S."/>
            <person name="Spatafora J.W."/>
            <person name="Grigoriev I.V."/>
            <person name="Martin F.M."/>
        </authorList>
    </citation>
    <scope>NUCLEOTIDE SEQUENCE [LARGE SCALE GENOMIC DNA]</scope>
    <source>
        <strain evidence="7 8">CBS 459.81</strain>
    </source>
</reference>
<gene>
    <name evidence="7" type="ORF">K432DRAFT_405236</name>
</gene>
<accession>A0A8E2E9B5</accession>
<keyword evidence="1 4" id="KW-0479">Metal-binding</keyword>
<protein>
    <recommendedName>
        <fullName evidence="6">C3H1-type domain-containing protein</fullName>
    </recommendedName>
</protein>
<evidence type="ECO:0000256" key="5">
    <source>
        <dbReference type="SAM" id="MobiDB-lite"/>
    </source>
</evidence>
<evidence type="ECO:0000256" key="3">
    <source>
        <dbReference type="ARBA" id="ARBA00022833"/>
    </source>
</evidence>
<feature type="compositionally biased region" description="Low complexity" evidence="5">
    <location>
        <begin position="149"/>
        <end position="164"/>
    </location>
</feature>
<evidence type="ECO:0000259" key="6">
    <source>
        <dbReference type="PROSITE" id="PS50103"/>
    </source>
</evidence>
<feature type="compositionally biased region" description="Polar residues" evidence="5">
    <location>
        <begin position="1015"/>
        <end position="1031"/>
    </location>
</feature>
<dbReference type="PROSITE" id="PS50103">
    <property type="entry name" value="ZF_C3H1"/>
    <property type="match status" value="1"/>
</dbReference>
<name>A0A8E2E9B5_9PEZI</name>
<evidence type="ECO:0000256" key="2">
    <source>
        <dbReference type="ARBA" id="ARBA00022771"/>
    </source>
</evidence>
<dbReference type="Pfam" id="PF00642">
    <property type="entry name" value="zf-CCCH"/>
    <property type="match status" value="1"/>
</dbReference>
<dbReference type="AlphaFoldDB" id="A0A8E2E9B5"/>
<feature type="compositionally biased region" description="Low complexity" evidence="5">
    <location>
        <begin position="954"/>
        <end position="976"/>
    </location>
</feature>
<feature type="region of interest" description="Disordered" evidence="5">
    <location>
        <begin position="1011"/>
        <end position="1086"/>
    </location>
</feature>
<evidence type="ECO:0000256" key="4">
    <source>
        <dbReference type="PROSITE-ProRule" id="PRU00723"/>
    </source>
</evidence>
<feature type="compositionally biased region" description="Basic and acidic residues" evidence="5">
    <location>
        <begin position="676"/>
        <end position="699"/>
    </location>
</feature>
<dbReference type="Gene3D" id="4.10.1000.10">
    <property type="entry name" value="Zinc finger, CCCH-type"/>
    <property type="match status" value="1"/>
</dbReference>
<evidence type="ECO:0000313" key="7">
    <source>
        <dbReference type="EMBL" id="OCK79822.1"/>
    </source>
</evidence>
<feature type="region of interest" description="Disordered" evidence="5">
    <location>
        <begin position="273"/>
        <end position="344"/>
    </location>
</feature>
<dbReference type="GO" id="GO:0008270">
    <property type="term" value="F:zinc ion binding"/>
    <property type="evidence" value="ECO:0007669"/>
    <property type="project" value="UniProtKB-KW"/>
</dbReference>
<dbReference type="SUPFAM" id="SSF90229">
    <property type="entry name" value="CCCH zinc finger"/>
    <property type="match status" value="1"/>
</dbReference>
<evidence type="ECO:0000256" key="1">
    <source>
        <dbReference type="ARBA" id="ARBA00022723"/>
    </source>
</evidence>
<keyword evidence="8" id="KW-1185">Reference proteome</keyword>
<feature type="compositionally biased region" description="Basic and acidic residues" evidence="5">
    <location>
        <begin position="293"/>
        <end position="307"/>
    </location>
</feature>
<feature type="compositionally biased region" description="Polar residues" evidence="5">
    <location>
        <begin position="613"/>
        <end position="631"/>
    </location>
</feature>
<feature type="compositionally biased region" description="Basic and acidic residues" evidence="5">
    <location>
        <begin position="1036"/>
        <end position="1046"/>
    </location>
</feature>
<dbReference type="OrthoDB" id="4347at2759"/>
<feature type="region of interest" description="Disordered" evidence="5">
    <location>
        <begin position="921"/>
        <end position="981"/>
    </location>
</feature>
<feature type="region of interest" description="Disordered" evidence="5">
    <location>
        <begin position="106"/>
        <end position="191"/>
    </location>
</feature>
<sequence>MASRNHVPDNSQRVPSGQPIFTEYTYSNLFPEECDPQVFDPDWSTQVESDHLSTPVSHVTASLPQSWRQQSTGIPVSSMGAHYNSNNHNVYDHTFYPSFSNNVPSYNQQSAVDPSLVSRSDVRSPNGGMAVRGYPSSTSSPLPNTIAPQSLQSGQSSLSNGSKSVTANQDRQNGVARSYASPQGDPLSSLLPAAMNQAPPIVTPKGKVSGKFLVVDYDSLSKATNSTRLHNFVNISDIARDLPINKTTVPVYVPRKSKNELFKLAKGDKKLLEKISRKPSKSARSASSKATRVKKDLTPGRSPKELSDSTSYTDSSDEESNYSSSDDETPEPSPLPASRPDEPKEAVRYDIIKAIWLPLRSATTAEQIRKSLNQYWETLRTITDRWSSDRKAVKQAEESKKTSELPLLKGRVNNQREMIEIALKNTLEFGHPDVIRIMGQFKPFLLVMYQLLAERVSSKVFESDLHDSIFGILLLCDTLTAQMLEDTKLARAFSVFEKKGNEKTKAAIKQIREKAAAASKANEGSPGDISNRVKPSVQPAGRLSQELVPGLKRPRTGDETPNIPLKKAASGLAVPKSSTTTAAIPSKPTQKRPGERTPGPPTTAAKPRGNQVAPKTSSFFTSLQSASQKPAASNAPKAAMQPKPASTDTKDKKPAPAAPMARTAFSFSETMASLLKPKEPEVVVKAEPKGPPETPEQKARRLRKESRRHMRVQWRPDASLVNIKYFHHDPEEEIGHDASMVRDAGDVGGEGRMFKQHKDMMDLDDEDDDLPREETYRDWVEPSLIDFTVVDEKERKKNYERYAGGMQKPVCPEKEANERREANTLLVFYTHRSDIPSSPREPPETPEEEPPKVVEFGTPPATILARAAAFERIPVQPNLDEISAILRSYQQPAAQQQLLPATPAAPISGLSELEKTFAKFAAPTSQPPVPQPQQQYPSLTPDLAAVLSGLQRHQSQSQASQAPQYQQAFQPMQTQAQPPPNLDVTSILAQLASATQQGTLTLPPTSYQMPVGFPYTNTQGPSQASQQQSLSGPYENEERKRFRESGGYDEDYRDGPVGFKKQKGRGGFPNAGKPDSGYGAKGAGRGAVKDGWYKPHKLYPCRFFLEGKCAKGDSCTYIHDESVRRQGG</sequence>
<keyword evidence="2 4" id="KW-0863">Zinc-finger</keyword>
<feature type="compositionally biased region" description="Basic and acidic residues" evidence="5">
    <location>
        <begin position="734"/>
        <end position="745"/>
    </location>
</feature>
<dbReference type="EMBL" id="KV744986">
    <property type="protein sequence ID" value="OCK79822.1"/>
    <property type="molecule type" value="Genomic_DNA"/>
</dbReference>
<feature type="region of interest" description="Disordered" evidence="5">
    <location>
        <begin position="831"/>
        <end position="856"/>
    </location>
</feature>
<dbReference type="InterPro" id="IPR000571">
    <property type="entry name" value="Znf_CCCH"/>
</dbReference>
<keyword evidence="3 4" id="KW-0862">Zinc</keyword>
<feature type="compositionally biased region" description="Basic residues" evidence="5">
    <location>
        <begin position="700"/>
        <end position="710"/>
    </location>
</feature>
<feature type="region of interest" description="Disordered" evidence="5">
    <location>
        <begin position="517"/>
        <end position="710"/>
    </location>
</feature>
<feature type="compositionally biased region" description="Acidic residues" evidence="5">
    <location>
        <begin position="315"/>
        <end position="330"/>
    </location>
</feature>
<feature type="compositionally biased region" description="Polar residues" evidence="5">
    <location>
        <begin position="135"/>
        <end position="148"/>
    </location>
</feature>
<feature type="compositionally biased region" description="Basic and acidic residues" evidence="5">
    <location>
        <begin position="752"/>
        <end position="761"/>
    </location>
</feature>
<feature type="region of interest" description="Disordered" evidence="5">
    <location>
        <begin position="734"/>
        <end position="769"/>
    </location>
</feature>
<organism evidence="7 8">
    <name type="scientific">Lepidopterella palustris CBS 459.81</name>
    <dbReference type="NCBI Taxonomy" id="1314670"/>
    <lineage>
        <taxon>Eukaryota</taxon>
        <taxon>Fungi</taxon>
        <taxon>Dikarya</taxon>
        <taxon>Ascomycota</taxon>
        <taxon>Pezizomycotina</taxon>
        <taxon>Dothideomycetes</taxon>
        <taxon>Pleosporomycetidae</taxon>
        <taxon>Mytilinidiales</taxon>
        <taxon>Argynnaceae</taxon>
        <taxon>Lepidopterella</taxon>
    </lineage>
</organism>
<feature type="domain" description="C3H1-type" evidence="6">
    <location>
        <begin position="1100"/>
        <end position="1122"/>
    </location>
</feature>
<proteinExistence type="predicted"/>
<dbReference type="InterPro" id="IPR036855">
    <property type="entry name" value="Znf_CCCH_sf"/>
</dbReference>
<dbReference type="Proteomes" id="UP000250266">
    <property type="component" value="Unassembled WGS sequence"/>
</dbReference>
<feature type="zinc finger region" description="C3H1-type" evidence="4">
    <location>
        <begin position="1100"/>
        <end position="1122"/>
    </location>
</feature>